<keyword evidence="3" id="KW-1185">Reference proteome</keyword>
<dbReference type="Gene3D" id="2.120.10.80">
    <property type="entry name" value="Kelch-type beta propeller"/>
    <property type="match status" value="1"/>
</dbReference>
<dbReference type="AlphaFoldDB" id="A0A2P5DI17"/>
<organism evidence="2 3">
    <name type="scientific">Parasponia andersonii</name>
    <name type="common">Sponia andersonii</name>
    <dbReference type="NCBI Taxonomy" id="3476"/>
    <lineage>
        <taxon>Eukaryota</taxon>
        <taxon>Viridiplantae</taxon>
        <taxon>Streptophyta</taxon>
        <taxon>Embryophyta</taxon>
        <taxon>Tracheophyta</taxon>
        <taxon>Spermatophyta</taxon>
        <taxon>Magnoliopsida</taxon>
        <taxon>eudicotyledons</taxon>
        <taxon>Gunneridae</taxon>
        <taxon>Pentapetalae</taxon>
        <taxon>rosids</taxon>
        <taxon>fabids</taxon>
        <taxon>Rosales</taxon>
        <taxon>Cannabaceae</taxon>
        <taxon>Parasponia</taxon>
    </lineage>
</organism>
<dbReference type="InterPro" id="IPR050796">
    <property type="entry name" value="SCF_F-box_component"/>
</dbReference>
<dbReference type="PANTHER" id="PTHR31672:SF12">
    <property type="entry name" value="F-BOX DOMAIN-CONTAINING PROTEIN"/>
    <property type="match status" value="1"/>
</dbReference>
<dbReference type="STRING" id="3476.A0A2P5DI17"/>
<dbReference type="EMBL" id="JXTB01000036">
    <property type="protein sequence ID" value="PON72949.1"/>
    <property type="molecule type" value="Genomic_DNA"/>
</dbReference>
<dbReference type="InterPro" id="IPR001810">
    <property type="entry name" value="F-box_dom"/>
</dbReference>
<dbReference type="OrthoDB" id="1703411at2759"/>
<sequence>MAQRLLFCLISFANGLFVHFQIAIATRLKTKKSSPTVLFQSLLTPVSLLPMKDQRNRGDSPLQYSPTKPIITITTSAQSLVTPSDMDPGIWSQLPEELLELILSFLPLKAFFNLRSTCKSFGSLLFSPPFVSKHSSSPSFSSFLLLSHPYCHRHFPLYDSALNTWRKLALPSPAPLPSSVAPASLLSVSNGLLCFSNPASSSFLVSNLLAKTSREIKFPSYPFPFELLSLVSTPFGYKIFALCSRSSSNATHLYDSRNHSWTESDGFDPILNDNHHQEGVYLNGSLYFTTTEPFSVVSFDLERGVWRRSEAELPGELTFVRLVSGSEEGNHDQVLYLVGGMGSNGITRSVKVWELRNAEREWVEINRVPELMCRKFTSVCYHNYQHVYCFWHQGMICVCCYTWPEILFFKSNRRTWHWLPKCPSLPEKWSCGFKWFSFVPELYALV</sequence>
<comment type="caution">
    <text evidence="2">The sequence shown here is derived from an EMBL/GenBank/DDBJ whole genome shotgun (WGS) entry which is preliminary data.</text>
</comment>
<dbReference type="Gene3D" id="1.20.1280.50">
    <property type="match status" value="1"/>
</dbReference>
<accession>A0A2P5DI17</accession>
<dbReference type="InterPro" id="IPR006527">
    <property type="entry name" value="F-box-assoc_dom_typ1"/>
</dbReference>
<dbReference type="PANTHER" id="PTHR31672">
    <property type="entry name" value="BNACNNG10540D PROTEIN"/>
    <property type="match status" value="1"/>
</dbReference>
<feature type="domain" description="F-box" evidence="1">
    <location>
        <begin position="88"/>
        <end position="134"/>
    </location>
</feature>
<dbReference type="InterPro" id="IPR036047">
    <property type="entry name" value="F-box-like_dom_sf"/>
</dbReference>
<dbReference type="FunFam" id="2.120.10.80:FF:000169">
    <property type="entry name" value="F-box family protein"/>
    <property type="match status" value="1"/>
</dbReference>
<dbReference type="SUPFAM" id="SSF81383">
    <property type="entry name" value="F-box domain"/>
    <property type="match status" value="1"/>
</dbReference>
<dbReference type="SMART" id="SM00256">
    <property type="entry name" value="FBOX"/>
    <property type="match status" value="1"/>
</dbReference>
<gene>
    <name evidence="2" type="ORF">PanWU01x14_060990</name>
</gene>
<evidence type="ECO:0000313" key="3">
    <source>
        <dbReference type="Proteomes" id="UP000237105"/>
    </source>
</evidence>
<dbReference type="PROSITE" id="PS50181">
    <property type="entry name" value="FBOX"/>
    <property type="match status" value="1"/>
</dbReference>
<reference evidence="3" key="1">
    <citation type="submission" date="2016-06" db="EMBL/GenBank/DDBJ databases">
        <title>Parallel loss of symbiosis genes in relatives of nitrogen-fixing non-legume Parasponia.</title>
        <authorList>
            <person name="Van Velzen R."/>
            <person name="Holmer R."/>
            <person name="Bu F."/>
            <person name="Rutten L."/>
            <person name="Van Zeijl A."/>
            <person name="Liu W."/>
            <person name="Santuari L."/>
            <person name="Cao Q."/>
            <person name="Sharma T."/>
            <person name="Shen D."/>
            <person name="Roswanjaya Y."/>
            <person name="Wardhani T."/>
            <person name="Kalhor M.S."/>
            <person name="Jansen J."/>
            <person name="Van den Hoogen J."/>
            <person name="Gungor B."/>
            <person name="Hartog M."/>
            <person name="Hontelez J."/>
            <person name="Verver J."/>
            <person name="Yang W.-C."/>
            <person name="Schijlen E."/>
            <person name="Repin R."/>
            <person name="Schilthuizen M."/>
            <person name="Schranz E."/>
            <person name="Heidstra R."/>
            <person name="Miyata K."/>
            <person name="Fedorova E."/>
            <person name="Kohlen W."/>
            <person name="Bisseling T."/>
            <person name="Smit S."/>
            <person name="Geurts R."/>
        </authorList>
    </citation>
    <scope>NUCLEOTIDE SEQUENCE [LARGE SCALE GENOMIC DNA]</scope>
    <source>
        <strain evidence="3">cv. WU1-14</strain>
    </source>
</reference>
<dbReference type="Proteomes" id="UP000237105">
    <property type="component" value="Unassembled WGS sequence"/>
</dbReference>
<dbReference type="SUPFAM" id="SSF117281">
    <property type="entry name" value="Kelch motif"/>
    <property type="match status" value="1"/>
</dbReference>
<dbReference type="Pfam" id="PF00646">
    <property type="entry name" value="F-box"/>
    <property type="match status" value="1"/>
</dbReference>
<protein>
    <submittedName>
        <fullName evidence="2">F-box domain containing protein</fullName>
    </submittedName>
</protein>
<evidence type="ECO:0000313" key="2">
    <source>
        <dbReference type="EMBL" id="PON72949.1"/>
    </source>
</evidence>
<evidence type="ECO:0000259" key="1">
    <source>
        <dbReference type="PROSITE" id="PS50181"/>
    </source>
</evidence>
<dbReference type="InterPro" id="IPR015915">
    <property type="entry name" value="Kelch-typ_b-propeller"/>
</dbReference>
<proteinExistence type="predicted"/>
<dbReference type="Pfam" id="PF07734">
    <property type="entry name" value="FBA_1"/>
    <property type="match status" value="1"/>
</dbReference>
<name>A0A2P5DI17_PARAD</name>